<gene>
    <name evidence="2" type="ORF">V1477_000952</name>
</gene>
<feature type="compositionally biased region" description="Polar residues" evidence="1">
    <location>
        <begin position="1"/>
        <end position="12"/>
    </location>
</feature>
<organism evidence="2 3">
    <name type="scientific">Vespula maculifrons</name>
    <name type="common">Eastern yellow jacket</name>
    <name type="synonym">Wasp</name>
    <dbReference type="NCBI Taxonomy" id="7453"/>
    <lineage>
        <taxon>Eukaryota</taxon>
        <taxon>Metazoa</taxon>
        <taxon>Ecdysozoa</taxon>
        <taxon>Arthropoda</taxon>
        <taxon>Hexapoda</taxon>
        <taxon>Insecta</taxon>
        <taxon>Pterygota</taxon>
        <taxon>Neoptera</taxon>
        <taxon>Endopterygota</taxon>
        <taxon>Hymenoptera</taxon>
        <taxon>Apocrita</taxon>
        <taxon>Aculeata</taxon>
        <taxon>Vespoidea</taxon>
        <taxon>Vespidae</taxon>
        <taxon>Vespinae</taxon>
        <taxon>Vespula</taxon>
    </lineage>
</organism>
<protein>
    <submittedName>
        <fullName evidence="2">Uncharacterized protein</fullName>
    </submittedName>
</protein>
<evidence type="ECO:0000313" key="3">
    <source>
        <dbReference type="Proteomes" id="UP001607303"/>
    </source>
</evidence>
<sequence>MGLLESTVTTTECKAKGEAKRESQKRGNRRQVIPCTSLGFEDNVSFLSNLREDQCGCQQLGAGATLGSKKEEGSFNGGGSSKFKPRTCFAFSSALKKEREG</sequence>
<reference evidence="2 3" key="1">
    <citation type="journal article" date="2024" name="Ann. Entomol. Soc. Am.">
        <title>Genomic analyses of the southern and eastern yellowjacket wasps (Hymenoptera: Vespidae) reveal evolutionary signatures of social life.</title>
        <authorList>
            <person name="Catto M.A."/>
            <person name="Caine P.B."/>
            <person name="Orr S.E."/>
            <person name="Hunt B.G."/>
            <person name="Goodisman M.A.D."/>
        </authorList>
    </citation>
    <scope>NUCLEOTIDE SEQUENCE [LARGE SCALE GENOMIC DNA]</scope>
    <source>
        <strain evidence="2">232</strain>
        <tissue evidence="2">Head and thorax</tissue>
    </source>
</reference>
<dbReference type="EMBL" id="JAYRBN010000008">
    <property type="protein sequence ID" value="KAL2750849.1"/>
    <property type="molecule type" value="Genomic_DNA"/>
</dbReference>
<dbReference type="AlphaFoldDB" id="A0ABD2D0C9"/>
<accession>A0ABD2D0C9</accession>
<feature type="compositionally biased region" description="Basic and acidic residues" evidence="1">
    <location>
        <begin position="13"/>
        <end position="25"/>
    </location>
</feature>
<evidence type="ECO:0000256" key="1">
    <source>
        <dbReference type="SAM" id="MobiDB-lite"/>
    </source>
</evidence>
<feature type="region of interest" description="Disordered" evidence="1">
    <location>
        <begin position="1"/>
        <end position="28"/>
    </location>
</feature>
<keyword evidence="3" id="KW-1185">Reference proteome</keyword>
<comment type="caution">
    <text evidence="2">The sequence shown here is derived from an EMBL/GenBank/DDBJ whole genome shotgun (WGS) entry which is preliminary data.</text>
</comment>
<dbReference type="Proteomes" id="UP001607303">
    <property type="component" value="Unassembled WGS sequence"/>
</dbReference>
<proteinExistence type="predicted"/>
<name>A0ABD2D0C9_VESMC</name>
<evidence type="ECO:0000313" key="2">
    <source>
        <dbReference type="EMBL" id="KAL2750849.1"/>
    </source>
</evidence>